<dbReference type="EMBL" id="CM042048">
    <property type="protein sequence ID" value="KAI3758862.1"/>
    <property type="molecule type" value="Genomic_DNA"/>
</dbReference>
<organism evidence="1 2">
    <name type="scientific">Arctium lappa</name>
    <name type="common">Greater burdock</name>
    <name type="synonym">Lappa major</name>
    <dbReference type="NCBI Taxonomy" id="4217"/>
    <lineage>
        <taxon>Eukaryota</taxon>
        <taxon>Viridiplantae</taxon>
        <taxon>Streptophyta</taxon>
        <taxon>Embryophyta</taxon>
        <taxon>Tracheophyta</taxon>
        <taxon>Spermatophyta</taxon>
        <taxon>Magnoliopsida</taxon>
        <taxon>eudicotyledons</taxon>
        <taxon>Gunneridae</taxon>
        <taxon>Pentapetalae</taxon>
        <taxon>asterids</taxon>
        <taxon>campanulids</taxon>
        <taxon>Asterales</taxon>
        <taxon>Asteraceae</taxon>
        <taxon>Carduoideae</taxon>
        <taxon>Cardueae</taxon>
        <taxon>Arctiinae</taxon>
        <taxon>Arctium</taxon>
    </lineage>
</organism>
<accession>A0ACB9EK68</accession>
<gene>
    <name evidence="1" type="ORF">L6452_06434</name>
</gene>
<reference evidence="1 2" key="2">
    <citation type="journal article" date="2022" name="Mol. Ecol. Resour.">
        <title>The genomes of chicory, endive, great burdock and yacon provide insights into Asteraceae paleo-polyploidization history and plant inulin production.</title>
        <authorList>
            <person name="Fan W."/>
            <person name="Wang S."/>
            <person name="Wang H."/>
            <person name="Wang A."/>
            <person name="Jiang F."/>
            <person name="Liu H."/>
            <person name="Zhao H."/>
            <person name="Xu D."/>
            <person name="Zhang Y."/>
        </authorList>
    </citation>
    <scope>NUCLEOTIDE SEQUENCE [LARGE SCALE GENOMIC DNA]</scope>
    <source>
        <strain evidence="2">cv. Niubang</strain>
    </source>
</reference>
<dbReference type="Proteomes" id="UP001055879">
    <property type="component" value="Linkage Group LG02"/>
</dbReference>
<evidence type="ECO:0000313" key="2">
    <source>
        <dbReference type="Proteomes" id="UP001055879"/>
    </source>
</evidence>
<proteinExistence type="predicted"/>
<keyword evidence="2" id="KW-1185">Reference proteome</keyword>
<sequence length="302" mass="32805">MLPLLFFYACLFNFISSASASATHLANADADKTIFLLAGQSNMAGRGGVVDDKWDGYVPPQSYPNPDILRLSADLNWQLATEPLHRDIDYLRACGVGPGMAFANSLLRQDSSIGVVGLVPCAVGGTNISEWARGGPLYSQLIRRAAAALKGGGTIKGLLWYQGESDTVFRDDAELYKRRLERFFGHVRSDLLLPALPIIQVALASGAGPYVERVREAQLGTWLVNLRTVDAKGLGLEPDGLHLTTPSQVTLGKMLAQAFPQGLHSPITSKASTSSSTNFATPFINYLYVFFFIKILLERKVL</sequence>
<protein>
    <submittedName>
        <fullName evidence="1">Uncharacterized protein</fullName>
    </submittedName>
</protein>
<name>A0ACB9EK68_ARCLA</name>
<evidence type="ECO:0000313" key="1">
    <source>
        <dbReference type="EMBL" id="KAI3758862.1"/>
    </source>
</evidence>
<reference evidence="2" key="1">
    <citation type="journal article" date="2022" name="Mol. Ecol. Resour.">
        <title>The genomes of chicory, endive, great burdock and yacon provide insights into Asteraceae palaeo-polyploidization history and plant inulin production.</title>
        <authorList>
            <person name="Fan W."/>
            <person name="Wang S."/>
            <person name="Wang H."/>
            <person name="Wang A."/>
            <person name="Jiang F."/>
            <person name="Liu H."/>
            <person name="Zhao H."/>
            <person name="Xu D."/>
            <person name="Zhang Y."/>
        </authorList>
    </citation>
    <scope>NUCLEOTIDE SEQUENCE [LARGE SCALE GENOMIC DNA]</scope>
    <source>
        <strain evidence="2">cv. Niubang</strain>
    </source>
</reference>
<comment type="caution">
    <text evidence="1">The sequence shown here is derived from an EMBL/GenBank/DDBJ whole genome shotgun (WGS) entry which is preliminary data.</text>
</comment>